<feature type="transmembrane region" description="Helical" evidence="3">
    <location>
        <begin position="626"/>
        <end position="645"/>
    </location>
</feature>
<dbReference type="SUPFAM" id="SSF56801">
    <property type="entry name" value="Acetyl-CoA synthetase-like"/>
    <property type="match status" value="1"/>
</dbReference>
<comment type="caution">
    <text evidence="5">The sequence shown here is derived from an EMBL/GenBank/DDBJ whole genome shotgun (WGS) entry which is preliminary data.</text>
</comment>
<feature type="transmembrane region" description="Helical" evidence="3">
    <location>
        <begin position="1159"/>
        <end position="1177"/>
    </location>
</feature>
<dbReference type="Pfam" id="PF13193">
    <property type="entry name" value="AMP-binding_C"/>
    <property type="match status" value="1"/>
</dbReference>
<feature type="transmembrane region" description="Helical" evidence="3">
    <location>
        <begin position="866"/>
        <end position="891"/>
    </location>
</feature>
<dbReference type="InterPro" id="IPR042099">
    <property type="entry name" value="ANL_N_sf"/>
</dbReference>
<dbReference type="InterPro" id="IPR000873">
    <property type="entry name" value="AMP-dep_synth/lig_dom"/>
</dbReference>
<name>A0A4Q7VA45_9BURK</name>
<keyword evidence="3" id="KW-1133">Transmembrane helix</keyword>
<feature type="transmembrane region" description="Helical" evidence="3">
    <location>
        <begin position="911"/>
        <end position="936"/>
    </location>
</feature>
<dbReference type="PANTHER" id="PTHR45527:SF1">
    <property type="entry name" value="FATTY ACID SYNTHASE"/>
    <property type="match status" value="1"/>
</dbReference>
<evidence type="ECO:0000256" key="1">
    <source>
        <dbReference type="ARBA" id="ARBA00022450"/>
    </source>
</evidence>
<protein>
    <submittedName>
        <fullName evidence="5">Non-ribosomal peptide synthetase-like protein</fullName>
    </submittedName>
</protein>
<organism evidence="5 6">
    <name type="scientific">Advenella incenata</name>
    <dbReference type="NCBI Taxonomy" id="267800"/>
    <lineage>
        <taxon>Bacteria</taxon>
        <taxon>Pseudomonadati</taxon>
        <taxon>Pseudomonadota</taxon>
        <taxon>Betaproteobacteria</taxon>
        <taxon>Burkholderiales</taxon>
        <taxon>Alcaligenaceae</taxon>
    </lineage>
</organism>
<dbReference type="GO" id="GO:0043041">
    <property type="term" value="P:amino acid activation for nonribosomal peptide biosynthetic process"/>
    <property type="evidence" value="ECO:0007669"/>
    <property type="project" value="TreeGrafter"/>
</dbReference>
<evidence type="ECO:0000256" key="3">
    <source>
        <dbReference type="SAM" id="Phobius"/>
    </source>
</evidence>
<feature type="transmembrane region" description="Helical" evidence="3">
    <location>
        <begin position="665"/>
        <end position="689"/>
    </location>
</feature>
<dbReference type="EMBL" id="SHKO01000003">
    <property type="protein sequence ID" value="RZT92744.1"/>
    <property type="molecule type" value="Genomic_DNA"/>
</dbReference>
<dbReference type="Gene3D" id="1.10.1200.10">
    <property type="entry name" value="ACP-like"/>
    <property type="match status" value="1"/>
</dbReference>
<dbReference type="NCBIfam" id="TIGR02353">
    <property type="entry name" value="NRPS_term_dom"/>
    <property type="match status" value="1"/>
</dbReference>
<dbReference type="GO" id="GO:0005737">
    <property type="term" value="C:cytoplasm"/>
    <property type="evidence" value="ECO:0007669"/>
    <property type="project" value="TreeGrafter"/>
</dbReference>
<dbReference type="NCBIfam" id="TIGR01733">
    <property type="entry name" value="AA-adenyl-dom"/>
    <property type="match status" value="1"/>
</dbReference>
<feature type="transmembrane region" description="Helical" evidence="3">
    <location>
        <begin position="1118"/>
        <end position="1139"/>
    </location>
</feature>
<dbReference type="PROSITE" id="PS00455">
    <property type="entry name" value="AMP_BINDING"/>
    <property type="match status" value="1"/>
</dbReference>
<proteinExistence type="predicted"/>
<dbReference type="InterPro" id="IPR006162">
    <property type="entry name" value="Ppantetheine_attach_site"/>
</dbReference>
<dbReference type="InterPro" id="IPR012728">
    <property type="entry name" value="Pls/PosA_C"/>
</dbReference>
<evidence type="ECO:0000313" key="5">
    <source>
        <dbReference type="EMBL" id="RZT92744.1"/>
    </source>
</evidence>
<dbReference type="InterPro" id="IPR009081">
    <property type="entry name" value="PP-bd_ACP"/>
</dbReference>
<keyword evidence="1" id="KW-0596">Phosphopantetheine</keyword>
<keyword evidence="6" id="KW-1185">Reference proteome</keyword>
<dbReference type="InterPro" id="IPR011004">
    <property type="entry name" value="Trimer_LpxA-like_sf"/>
</dbReference>
<accession>A0A4Q7VA45</accession>
<dbReference type="Gene3D" id="3.30.300.30">
    <property type="match status" value="1"/>
</dbReference>
<keyword evidence="3" id="KW-0812">Transmembrane</keyword>
<gene>
    <name evidence="5" type="ORF">EV681_3502</name>
</gene>
<dbReference type="CDD" id="cd05930">
    <property type="entry name" value="A_NRPS"/>
    <property type="match status" value="1"/>
</dbReference>
<dbReference type="GO" id="GO:0031177">
    <property type="term" value="F:phosphopantetheine binding"/>
    <property type="evidence" value="ECO:0007669"/>
    <property type="project" value="TreeGrafter"/>
</dbReference>
<dbReference type="GO" id="GO:0044550">
    <property type="term" value="P:secondary metabolite biosynthetic process"/>
    <property type="evidence" value="ECO:0007669"/>
    <property type="project" value="TreeGrafter"/>
</dbReference>
<dbReference type="InterPro" id="IPR045851">
    <property type="entry name" value="AMP-bd_C_sf"/>
</dbReference>
<evidence type="ECO:0000259" key="4">
    <source>
        <dbReference type="PROSITE" id="PS50075"/>
    </source>
</evidence>
<dbReference type="Gene3D" id="3.40.50.12780">
    <property type="entry name" value="N-terminal domain of ligase-like"/>
    <property type="match status" value="1"/>
</dbReference>
<dbReference type="InterPro" id="IPR025110">
    <property type="entry name" value="AMP-bd_C"/>
</dbReference>
<dbReference type="InterPro" id="IPR010071">
    <property type="entry name" value="AA_adenyl_dom"/>
</dbReference>
<reference evidence="5 6" key="1">
    <citation type="submission" date="2019-02" db="EMBL/GenBank/DDBJ databases">
        <title>Genomic Encyclopedia of Type Strains, Phase IV (KMG-IV): sequencing the most valuable type-strain genomes for metagenomic binning, comparative biology and taxonomic classification.</title>
        <authorList>
            <person name="Goeker M."/>
        </authorList>
    </citation>
    <scope>NUCLEOTIDE SEQUENCE [LARGE SCALE GENOMIC DNA]</scope>
    <source>
        <strain evidence="5 6">DSM 23814</strain>
    </source>
</reference>
<dbReference type="RefSeq" id="WP_341273447.1">
    <property type="nucleotide sequence ID" value="NZ_SHKO01000003.1"/>
</dbReference>
<dbReference type="Gene3D" id="2.160.10.10">
    <property type="entry name" value="Hexapeptide repeat proteins"/>
    <property type="match status" value="3"/>
</dbReference>
<evidence type="ECO:0000313" key="6">
    <source>
        <dbReference type="Proteomes" id="UP000293398"/>
    </source>
</evidence>
<sequence>MFTPNLSILRGPCMPQFLRHETLADIFETTAATYPEHICLIDGSQRLTYRQVNDRADLMAHHLLSAGVAPGDIVGLWLERGSQLLIAQLAITKAGAAWLPFDIDTPAERVAVCLEDADARGIIADKQYINSGKSGSDITQWHPGNLTVNVGRHMLRRQGVLPSDPAYLIYTSGSTGKPKGIAIRHENICPFLRSENHILGIAHFDLVYQGFSVAFDMSFEEIWISWLAGASLWIAPKQVAADPVGLPTVLQQSGVTVLHAVPTLLAMFAEVPESLRIINMGGEMCPDALVAKLDNGRIRLFNTYGPTEATVSATLEQLSIDKPVTIGTPLPNYGLAVIDDQQQLVPVNEVGELCIFGPGVAHGYLGRTDLTAEKFLVNPFAQGEQEARLYRTGDLARILPGGTIECLGRVDDQIKIRGFRVELGEIEAALAEQTGVATAAVLVRTIAGVDQLVAWIVVDPGQEKLLASGATLRNILKTRLPAYMVPAFFEYTDSVPRLVSGKINRHALAQMPVHIGPDAGLESDEPQNDAQKNLFDVLRSLFPGQAIRLQADFFSDMGGHSLLAAQLVSLVRSVPRYAALTVQDVYQKRTVQAIGDCMQRADSQQSAAPAQAPFSPAPSNTWRRRLVCGIAQFAAVPFLITLSIMQWLAPFFTYHNLTGEMYDSTWYAIGMSFIVFIAVYLLSFVLAILGRQLLTAGLKPGRYPLWGFTFFRWWLSDRLANVAPLYLIAGTRIYAAYLRCMGARIGREVMLSSMTVRVPSMLTIEEGASVGAEVHIENARVQNGQLVLGNTHIGKNAYVGSYCVLEGNTGIAQDGRLNGLSSLYDGQQIGAAQVWEGSPSRMIASDYCSALPPRPAPGPGRIAFEWLFYALGSLFIALLFFTPLFPTFIFIDLLDPNFDYDNFLLSGMKYFIIAIPASFVLILFTALLSALVRWLALPKMQPGRYSVYSALYYRKWLINQIQAASLHTLHGVYATIFASSWYRLLGARIGKNAEISTIMGAAPNMLTLGDDAFIADAVMLGDDEVDGGWMTIRNTVIGHRSFIGNGAYVPDGTVVAPNVLIGVQTRAPQSEQMRPGDTWFGSPPIILPAREMMTRFDEQSTFRPTVGRRLGRAFVESLRIVLPMAFTICAGYLIVYDVVRYESMVSVVQALPSLMRDGLWYGISSFVLVVLLKWLLLQRYRPGSAPMWSLYVWVSEAVTNVYESMAVSNFLDYLRGTVFLPLLMRLLGVHIGKGVYLDTTDMTEFDCVHIGDYAELNGLSGPQTHLFEDRVMKIGQVHIEEGVNLRARTTILYGSRVGRGARIGPLTTVMKGESIPANSSWIGSPAQNWHQSQKHAQKHADDAVTGVAGNCETDVRAETMA</sequence>
<dbReference type="InterPro" id="IPR036736">
    <property type="entry name" value="ACP-like_sf"/>
</dbReference>
<keyword evidence="3" id="KW-0472">Membrane</keyword>
<evidence type="ECO:0000256" key="2">
    <source>
        <dbReference type="ARBA" id="ARBA00022553"/>
    </source>
</evidence>
<dbReference type="Pfam" id="PF00501">
    <property type="entry name" value="AMP-binding"/>
    <property type="match status" value="1"/>
</dbReference>
<dbReference type="SUPFAM" id="SSF47336">
    <property type="entry name" value="ACP-like"/>
    <property type="match status" value="1"/>
</dbReference>
<keyword evidence="2" id="KW-0597">Phosphoprotein</keyword>
<dbReference type="Proteomes" id="UP000293398">
    <property type="component" value="Unassembled WGS sequence"/>
</dbReference>
<dbReference type="InterPro" id="IPR020845">
    <property type="entry name" value="AMP-binding_CS"/>
</dbReference>
<dbReference type="PROSITE" id="PS50075">
    <property type="entry name" value="CARRIER"/>
    <property type="match status" value="1"/>
</dbReference>
<dbReference type="SUPFAM" id="SSF51161">
    <property type="entry name" value="Trimeric LpxA-like enzymes"/>
    <property type="match status" value="3"/>
</dbReference>
<feature type="domain" description="Carrier" evidence="4">
    <location>
        <begin position="525"/>
        <end position="602"/>
    </location>
</feature>
<dbReference type="PROSITE" id="PS00012">
    <property type="entry name" value="PHOSPHOPANTETHEINE"/>
    <property type="match status" value="1"/>
</dbReference>
<dbReference type="PANTHER" id="PTHR45527">
    <property type="entry name" value="NONRIBOSOMAL PEPTIDE SYNTHETASE"/>
    <property type="match status" value="1"/>
</dbReference>